<gene>
    <name evidence="1" type="ORF">J5N97_020486</name>
    <name evidence="2" type="ORF">J5N97_020489</name>
</gene>
<comment type="caution">
    <text evidence="1">The sequence shown here is derived from an EMBL/GenBank/DDBJ whole genome shotgun (WGS) entry which is preliminary data.</text>
</comment>
<dbReference type="AlphaFoldDB" id="A0A9D5HDQ0"/>
<protein>
    <submittedName>
        <fullName evidence="1">Uncharacterized protein</fullName>
    </submittedName>
</protein>
<accession>A0A9D5HDQ0</accession>
<organism evidence="1 3">
    <name type="scientific">Dioscorea zingiberensis</name>
    <dbReference type="NCBI Taxonomy" id="325984"/>
    <lineage>
        <taxon>Eukaryota</taxon>
        <taxon>Viridiplantae</taxon>
        <taxon>Streptophyta</taxon>
        <taxon>Embryophyta</taxon>
        <taxon>Tracheophyta</taxon>
        <taxon>Spermatophyta</taxon>
        <taxon>Magnoliopsida</taxon>
        <taxon>Liliopsida</taxon>
        <taxon>Dioscoreales</taxon>
        <taxon>Dioscoreaceae</taxon>
        <taxon>Dioscorea</taxon>
    </lineage>
</organism>
<reference evidence="1" key="1">
    <citation type="submission" date="2021-03" db="EMBL/GenBank/DDBJ databases">
        <authorList>
            <person name="Li Z."/>
            <person name="Yang C."/>
        </authorList>
    </citation>
    <scope>NUCLEOTIDE SEQUENCE</scope>
    <source>
        <strain evidence="1">Dzin_1.0</strain>
        <tissue evidence="1">Leaf</tissue>
    </source>
</reference>
<keyword evidence="3" id="KW-1185">Reference proteome</keyword>
<dbReference type="OrthoDB" id="911847at2759"/>
<dbReference type="PANTHER" id="PTHR36030:SF1">
    <property type="entry name" value="CALMODULIN-BINDING DOMAIN-CONTAINING PROTEIN"/>
    <property type="match status" value="1"/>
</dbReference>
<dbReference type="Proteomes" id="UP001085076">
    <property type="component" value="Miscellaneous, Linkage group lg05"/>
</dbReference>
<dbReference type="EMBL" id="JAGGNH010000005">
    <property type="protein sequence ID" value="KAJ0972527.1"/>
    <property type="molecule type" value="Genomic_DNA"/>
</dbReference>
<proteinExistence type="predicted"/>
<dbReference type="EMBL" id="JAGGNH010000005">
    <property type="protein sequence ID" value="KAJ0972530.1"/>
    <property type="molecule type" value="Genomic_DNA"/>
</dbReference>
<dbReference type="PANTHER" id="PTHR36030">
    <property type="entry name" value="CALMODULIN-BINDING DOMAIN-CONTAINING PROTEIN"/>
    <property type="match status" value="1"/>
</dbReference>
<name>A0A9D5HDQ0_9LILI</name>
<sequence>MESEKKIRGLKGKIVRSFYRAPKPSVQYYSKVKPAPMTSLVEEEYALPSKTINGKEATFMKQGAAAKTVRSGELTDEDNIDIRTASYISYVRESLMQERNGG</sequence>
<evidence type="ECO:0000313" key="2">
    <source>
        <dbReference type="EMBL" id="KAJ0972530.1"/>
    </source>
</evidence>
<evidence type="ECO:0000313" key="3">
    <source>
        <dbReference type="Proteomes" id="UP001085076"/>
    </source>
</evidence>
<reference evidence="1" key="2">
    <citation type="journal article" date="2022" name="Hortic Res">
        <title>The genome of Dioscorea zingiberensis sheds light on the biosynthesis, origin and evolution of the medicinally important diosgenin saponins.</title>
        <authorList>
            <person name="Li Y."/>
            <person name="Tan C."/>
            <person name="Li Z."/>
            <person name="Guo J."/>
            <person name="Li S."/>
            <person name="Chen X."/>
            <person name="Wang C."/>
            <person name="Dai X."/>
            <person name="Yang H."/>
            <person name="Song W."/>
            <person name="Hou L."/>
            <person name="Xu J."/>
            <person name="Tong Z."/>
            <person name="Xu A."/>
            <person name="Yuan X."/>
            <person name="Wang W."/>
            <person name="Yang Q."/>
            <person name="Chen L."/>
            <person name="Sun Z."/>
            <person name="Wang K."/>
            <person name="Pan B."/>
            <person name="Chen J."/>
            <person name="Bao Y."/>
            <person name="Liu F."/>
            <person name="Qi X."/>
            <person name="Gang D.R."/>
            <person name="Wen J."/>
            <person name="Li J."/>
        </authorList>
    </citation>
    <scope>NUCLEOTIDE SEQUENCE</scope>
    <source>
        <strain evidence="1">Dzin_1.0</strain>
    </source>
</reference>
<evidence type="ECO:0000313" key="1">
    <source>
        <dbReference type="EMBL" id="KAJ0972527.1"/>
    </source>
</evidence>